<evidence type="ECO:0000259" key="12">
    <source>
        <dbReference type="PROSITE" id="PS51464"/>
    </source>
</evidence>
<evidence type="ECO:0000259" key="11">
    <source>
        <dbReference type="PROSITE" id="PS51278"/>
    </source>
</evidence>
<evidence type="ECO:0000256" key="8">
    <source>
        <dbReference type="ARBA" id="ARBA00022737"/>
    </source>
</evidence>
<dbReference type="InterPro" id="IPR047084">
    <property type="entry name" value="GFAT_N"/>
</dbReference>
<dbReference type="SUPFAM" id="SSF53697">
    <property type="entry name" value="SIS domain"/>
    <property type="match status" value="1"/>
</dbReference>
<dbReference type="GO" id="GO:0006047">
    <property type="term" value="P:UDP-N-acetylglucosamine metabolic process"/>
    <property type="evidence" value="ECO:0007669"/>
    <property type="project" value="TreeGrafter"/>
</dbReference>
<dbReference type="Pfam" id="PF13522">
    <property type="entry name" value="GATase_6"/>
    <property type="match status" value="1"/>
</dbReference>
<sequence length="615" mass="67645">MCGIIGYAGHRPAVPVVMEGLRRLEYRGYDSAGAAFARQGALRIVRAKGKLAALEEKLAQEPVATATCAMGHTRWATHGIPAERNAHPHCSNDAAIALVHNGIIENYQEIKKELAEKGHVFHSETDTEALVNLIAERRKSEKDLLRAFAVALREVRGAYAVCLMHCEEPETIYAARLSCPLIFGVGAGEHFVASDIPAFLPYTRQVIFLEDGEIVRATATSYEILRLEDLRPIIHEPQTILWDMQAAQKGGYRHFMLKEIFEQPRVLADGLAGRLTAENALLPELDALPVPGKLHIVACGTSWHSGLWGRHLLEHWARIPAQVEIASEFRYRESLLLNRDDMVLVISQSGETADTLAALRRARKQGAMVLGLCNVVGSSIAREASAALYTQAGPEISVASTKAMCSQMLMLALMALYWSERKPADNIDQTSAAFAPEQRRLLIALLESLPALLDAHLPEMHENARGLSRKYADANNFFYLGRGHCFPLALEGALKLKELSYIHAEGYAAGEMKHGPIALIDTLFPTFALALDDALFPKVKSNIVEVQARQGKVIALTNEGLDLTVDDRWVIPSLPAPLSAFMALPALQLFSYEMADYLGKDVDQPRNLAKSVTVE</sequence>
<evidence type="ECO:0000256" key="6">
    <source>
        <dbReference type="ARBA" id="ARBA00022576"/>
    </source>
</evidence>
<accession>A0A6L2R4D6</accession>
<keyword evidence="9" id="KW-0315">Glutamine amidotransferase</keyword>
<dbReference type="NCBIfam" id="TIGR01135">
    <property type="entry name" value="glmS"/>
    <property type="match status" value="1"/>
</dbReference>
<dbReference type="GO" id="GO:0006487">
    <property type="term" value="P:protein N-linked glycosylation"/>
    <property type="evidence" value="ECO:0007669"/>
    <property type="project" value="TreeGrafter"/>
</dbReference>
<evidence type="ECO:0000313" key="13">
    <source>
        <dbReference type="EMBL" id="GFH62426.1"/>
    </source>
</evidence>
<keyword evidence="6 10" id="KW-0032">Aminotransferase</keyword>
<reference evidence="13 14" key="1">
    <citation type="journal article" date="2020" name="ISME J.">
        <title>Parallel Reductive Genome Evolution in Desulfovibrio Ectosymbionts Independently Acquired by Trichonympha Protists in the Termite Gut.</title>
        <authorList>
            <person name="Takeuchi M."/>
            <person name="Kuwahara H."/>
            <person name="Murakami T."/>
            <person name="Takahashi K."/>
            <person name="Kajitani R."/>
            <person name="Toyoda A."/>
            <person name="Itoh T."/>
            <person name="Ohkuma M."/>
            <person name="Hongoh Y."/>
        </authorList>
    </citation>
    <scope>NUCLEOTIDE SEQUENCE [LARGE SCALE GENOMIC DNA]</scope>
    <source>
        <strain evidence="13">ZnDsv-02</strain>
    </source>
</reference>
<dbReference type="FunFam" id="3.60.20.10:FF:000006">
    <property type="entry name" value="Glutamine--fructose-6-phosphate aminotransferase [isomerizing]"/>
    <property type="match status" value="1"/>
</dbReference>
<dbReference type="Gene3D" id="3.40.50.10490">
    <property type="entry name" value="Glucose-6-phosphate isomerase like protein, domain 1"/>
    <property type="match status" value="2"/>
</dbReference>
<protein>
    <recommendedName>
        <fullName evidence="4 10">Glutamine--fructose-6-phosphate aminotransferase [isomerizing]</fullName>
        <ecNumber evidence="3 10">2.6.1.16</ecNumber>
    </recommendedName>
    <alternativeName>
        <fullName evidence="10">D-fructose-6-phosphate amidotransferase</fullName>
    </alternativeName>
    <alternativeName>
        <fullName evidence="10">GFAT</fullName>
    </alternativeName>
    <alternativeName>
        <fullName evidence="10">Glucosamine-6-phosphate synthase</fullName>
    </alternativeName>
    <alternativeName>
        <fullName evidence="10">Hexosephosphate aminotransferase</fullName>
    </alternativeName>
    <alternativeName>
        <fullName evidence="10">L-glutamine--D-fructose-6-phosphate amidotransferase</fullName>
    </alternativeName>
</protein>
<dbReference type="AlphaFoldDB" id="A0A6L2R4D6"/>
<dbReference type="InterPro" id="IPR017932">
    <property type="entry name" value="GATase_2_dom"/>
</dbReference>
<gene>
    <name evidence="10 13" type="primary">glmS</name>
    <name evidence="13" type="ORF">ZNDK_0197</name>
</gene>
<evidence type="ECO:0000256" key="4">
    <source>
        <dbReference type="ARBA" id="ARBA00016090"/>
    </source>
</evidence>
<evidence type="ECO:0000256" key="3">
    <source>
        <dbReference type="ARBA" id="ARBA00012916"/>
    </source>
</evidence>
<organism evidence="13 14">
    <name type="scientific">Candidatus Desulfovibrio kirbyi</name>
    <dbReference type="NCBI Taxonomy" id="2696086"/>
    <lineage>
        <taxon>Bacteria</taxon>
        <taxon>Pseudomonadati</taxon>
        <taxon>Thermodesulfobacteriota</taxon>
        <taxon>Desulfovibrionia</taxon>
        <taxon>Desulfovibrionales</taxon>
        <taxon>Desulfovibrionaceae</taxon>
        <taxon>Desulfovibrio</taxon>
    </lineage>
</organism>
<keyword evidence="7 10" id="KW-0808">Transferase</keyword>
<dbReference type="CDD" id="cd00714">
    <property type="entry name" value="GFAT"/>
    <property type="match status" value="1"/>
</dbReference>
<dbReference type="InterPro" id="IPR035466">
    <property type="entry name" value="GlmS/AgaS_SIS"/>
</dbReference>
<dbReference type="Pfam" id="PF01380">
    <property type="entry name" value="SIS"/>
    <property type="match status" value="2"/>
</dbReference>
<evidence type="ECO:0000256" key="7">
    <source>
        <dbReference type="ARBA" id="ARBA00022679"/>
    </source>
</evidence>
<dbReference type="CDD" id="cd05008">
    <property type="entry name" value="SIS_GlmS_GlmD_1"/>
    <property type="match status" value="1"/>
</dbReference>
<dbReference type="InterPro" id="IPR046348">
    <property type="entry name" value="SIS_dom_sf"/>
</dbReference>
<dbReference type="CDD" id="cd05009">
    <property type="entry name" value="SIS_GlmS_GlmD_2"/>
    <property type="match status" value="1"/>
</dbReference>
<dbReference type="GO" id="GO:0006002">
    <property type="term" value="P:fructose 6-phosphate metabolic process"/>
    <property type="evidence" value="ECO:0007669"/>
    <property type="project" value="TreeGrafter"/>
</dbReference>
<feature type="domain" description="Glutamine amidotransferase type-2" evidence="11">
    <location>
        <begin position="2"/>
        <end position="220"/>
    </location>
</feature>
<dbReference type="NCBIfam" id="NF001484">
    <property type="entry name" value="PRK00331.1"/>
    <property type="match status" value="1"/>
</dbReference>
<comment type="catalytic activity">
    <reaction evidence="1 10">
        <text>D-fructose 6-phosphate + L-glutamine = D-glucosamine 6-phosphate + L-glutamate</text>
        <dbReference type="Rhea" id="RHEA:13237"/>
        <dbReference type="ChEBI" id="CHEBI:29985"/>
        <dbReference type="ChEBI" id="CHEBI:58359"/>
        <dbReference type="ChEBI" id="CHEBI:58725"/>
        <dbReference type="ChEBI" id="CHEBI:61527"/>
        <dbReference type="EC" id="2.6.1.16"/>
    </reaction>
</comment>
<dbReference type="EC" id="2.6.1.16" evidence="3 10"/>
<keyword evidence="8" id="KW-0677">Repeat</keyword>
<keyword evidence="5 10" id="KW-0963">Cytoplasm</keyword>
<proteinExistence type="inferred from homology"/>
<dbReference type="InterPro" id="IPR001347">
    <property type="entry name" value="SIS_dom"/>
</dbReference>
<evidence type="ECO:0000256" key="1">
    <source>
        <dbReference type="ARBA" id="ARBA00001031"/>
    </source>
</evidence>
<dbReference type="GO" id="GO:0097367">
    <property type="term" value="F:carbohydrate derivative binding"/>
    <property type="evidence" value="ECO:0007669"/>
    <property type="project" value="InterPro"/>
</dbReference>
<dbReference type="FunFam" id="3.40.50.10490:FF:000001">
    <property type="entry name" value="Glutamine--fructose-6-phosphate aminotransferase [isomerizing]"/>
    <property type="match status" value="1"/>
</dbReference>
<evidence type="ECO:0000256" key="9">
    <source>
        <dbReference type="ARBA" id="ARBA00022962"/>
    </source>
</evidence>
<feature type="domain" description="SIS" evidence="12">
    <location>
        <begin position="281"/>
        <end position="424"/>
    </location>
</feature>
<evidence type="ECO:0000256" key="5">
    <source>
        <dbReference type="ARBA" id="ARBA00022490"/>
    </source>
</evidence>
<name>A0A6L2R4D6_9BACT</name>
<evidence type="ECO:0000256" key="2">
    <source>
        <dbReference type="ARBA" id="ARBA00004496"/>
    </source>
</evidence>
<dbReference type="InterPro" id="IPR035490">
    <property type="entry name" value="GlmS/FrlB_SIS"/>
</dbReference>
<comment type="subcellular location">
    <subcellularLocation>
        <location evidence="2 10">Cytoplasm</location>
    </subcellularLocation>
</comment>
<dbReference type="GO" id="GO:0005829">
    <property type="term" value="C:cytosol"/>
    <property type="evidence" value="ECO:0007669"/>
    <property type="project" value="TreeGrafter"/>
</dbReference>
<dbReference type="PROSITE" id="PS51278">
    <property type="entry name" value="GATASE_TYPE_2"/>
    <property type="match status" value="1"/>
</dbReference>
<dbReference type="Gene3D" id="3.60.20.10">
    <property type="entry name" value="Glutamine Phosphoribosylpyrophosphate, subunit 1, domain 1"/>
    <property type="match status" value="1"/>
</dbReference>
<comment type="subunit">
    <text evidence="10">Homodimer.</text>
</comment>
<dbReference type="InterPro" id="IPR029055">
    <property type="entry name" value="Ntn_hydrolases_N"/>
</dbReference>
<evidence type="ECO:0000313" key="14">
    <source>
        <dbReference type="Proteomes" id="UP000505077"/>
    </source>
</evidence>
<feature type="active site" description="Nucleophile; for GATase activity" evidence="10">
    <location>
        <position position="2"/>
    </location>
</feature>
<dbReference type="GO" id="GO:0004360">
    <property type="term" value="F:glutamine-fructose-6-phosphate transaminase (isomerizing) activity"/>
    <property type="evidence" value="ECO:0007669"/>
    <property type="project" value="UniProtKB-UniRule"/>
</dbReference>
<dbReference type="InterPro" id="IPR005855">
    <property type="entry name" value="GFAT"/>
</dbReference>
<comment type="function">
    <text evidence="10">Catalyzes the first step in hexosamine metabolism, converting fructose-6P into glucosamine-6P using glutamine as a nitrogen source.</text>
</comment>
<dbReference type="PANTHER" id="PTHR10937:SF0">
    <property type="entry name" value="GLUTAMINE--FRUCTOSE-6-PHOSPHATE TRANSAMINASE (ISOMERIZING)"/>
    <property type="match status" value="1"/>
</dbReference>
<evidence type="ECO:0000256" key="10">
    <source>
        <dbReference type="HAMAP-Rule" id="MF_00164"/>
    </source>
</evidence>
<dbReference type="SUPFAM" id="SSF56235">
    <property type="entry name" value="N-terminal nucleophile aminohydrolases (Ntn hydrolases)"/>
    <property type="match status" value="1"/>
</dbReference>
<dbReference type="PROSITE" id="PS51464">
    <property type="entry name" value="SIS"/>
    <property type="match status" value="2"/>
</dbReference>
<dbReference type="PANTHER" id="PTHR10937">
    <property type="entry name" value="GLUCOSAMINE--FRUCTOSE-6-PHOSPHATE AMINOTRANSFERASE, ISOMERIZING"/>
    <property type="match status" value="1"/>
</dbReference>
<dbReference type="EMBL" id="BLLL01000001">
    <property type="protein sequence ID" value="GFH62426.1"/>
    <property type="molecule type" value="Genomic_DNA"/>
</dbReference>
<feature type="active site" description="For Fru-6P isomerization activity" evidence="10">
    <location>
        <position position="610"/>
    </location>
</feature>
<comment type="caution">
    <text evidence="13">The sequence shown here is derived from an EMBL/GenBank/DDBJ whole genome shotgun (WGS) entry which is preliminary data.</text>
</comment>
<feature type="initiator methionine" description="Removed" evidence="10">
    <location>
        <position position="1"/>
    </location>
</feature>
<dbReference type="Proteomes" id="UP000505077">
    <property type="component" value="Unassembled WGS sequence"/>
</dbReference>
<dbReference type="HAMAP" id="MF_00164">
    <property type="entry name" value="GlmS"/>
    <property type="match status" value="1"/>
</dbReference>
<dbReference type="GO" id="GO:0005975">
    <property type="term" value="P:carbohydrate metabolic process"/>
    <property type="evidence" value="ECO:0007669"/>
    <property type="project" value="UniProtKB-UniRule"/>
</dbReference>
<feature type="domain" description="SIS" evidence="12">
    <location>
        <begin position="467"/>
        <end position="605"/>
    </location>
</feature>